<dbReference type="RefSeq" id="WP_043255425.1">
    <property type="nucleotide sequence ID" value="NZ_HG322950.1"/>
</dbReference>
<dbReference type="KEGG" id="pkc:PKB_5045"/>
<reference evidence="1 2" key="2">
    <citation type="submission" date="2014-05" db="EMBL/GenBank/DDBJ databases">
        <title>Genome sequence of the 3-chlorobenzoate degrading bacterium Pseudomonas knackmussii B13 shows multiple evidence for horizontal gene transfer.</title>
        <authorList>
            <person name="Miyazaki R."/>
            <person name="Bertelli C."/>
            <person name="Falquet L."/>
            <person name="Robinson-Rechavi M."/>
            <person name="Gharib W."/>
            <person name="Roy S."/>
            <person name="Van der Meer J.R."/>
        </authorList>
    </citation>
    <scope>NUCLEOTIDE SEQUENCE [LARGE SCALE GENOMIC DNA]</scope>
    <source>
        <strain evidence="1 2">B13</strain>
    </source>
</reference>
<organism evidence="1 2">
    <name type="scientific">Pseudomonas knackmussii (strain DSM 6978 / CCUG 54928 / LMG 23759 / B13)</name>
    <dbReference type="NCBI Taxonomy" id="1301098"/>
    <lineage>
        <taxon>Bacteria</taxon>
        <taxon>Pseudomonadati</taxon>
        <taxon>Pseudomonadota</taxon>
        <taxon>Gammaproteobacteria</taxon>
        <taxon>Pseudomonadales</taxon>
        <taxon>Pseudomonadaceae</taxon>
        <taxon>Pseudomonas</taxon>
    </lineage>
</organism>
<reference evidence="1 2" key="1">
    <citation type="submission" date="2013-03" db="EMBL/GenBank/DDBJ databases">
        <authorList>
            <person name="Linke B."/>
        </authorList>
    </citation>
    <scope>NUCLEOTIDE SEQUENCE [LARGE SCALE GENOMIC DNA]</scope>
    <source>
        <strain evidence="1 2">B13</strain>
    </source>
</reference>
<accession>A0A024HPK4</accession>
<dbReference type="OrthoDB" id="9928533at2"/>
<keyword evidence="2" id="KW-1185">Reference proteome</keyword>
<dbReference type="Proteomes" id="UP000025241">
    <property type="component" value="Chromosome I"/>
</dbReference>
<sequence>MNARGFDVGANFQRALPGDGILFWFISTPAVQVNGLAVAQMVAPFPTEAEAQRGASLLNERYPGNNCWVGRGEYEPRYATTDRLMRGAQRARADLAGLLAGIERRA</sequence>
<dbReference type="AlphaFoldDB" id="A0A024HPK4"/>
<gene>
    <name evidence="1" type="ORF">PKB_5045</name>
</gene>
<evidence type="ECO:0000313" key="2">
    <source>
        <dbReference type="Proteomes" id="UP000025241"/>
    </source>
</evidence>
<dbReference type="HOGENOM" id="CLU_2220895_0_0_6"/>
<dbReference type="EMBL" id="HG322950">
    <property type="protein sequence ID" value="CDF86358.1"/>
    <property type="molecule type" value="Genomic_DNA"/>
</dbReference>
<protein>
    <submittedName>
        <fullName evidence="1">Conserved phage protein</fullName>
    </submittedName>
</protein>
<dbReference type="STRING" id="1301098.PKB_5045"/>
<name>A0A024HPK4_PSEKB</name>
<proteinExistence type="predicted"/>
<evidence type="ECO:0000313" key="1">
    <source>
        <dbReference type="EMBL" id="CDF86358.1"/>
    </source>
</evidence>